<comment type="function">
    <text evidence="7">Catalyzes the formation of 4-diphosphocytidyl-2-C-methyl-D-erythritol from CTP and 2-C-methyl-D-erythritol 4-phosphate (MEP).</text>
</comment>
<dbReference type="PROSITE" id="PS01295">
    <property type="entry name" value="ISPD"/>
    <property type="match status" value="1"/>
</dbReference>
<feature type="site" description="Transition state stabilizer" evidence="7">
    <location>
        <position position="28"/>
    </location>
</feature>
<dbReference type="NCBIfam" id="TIGR00453">
    <property type="entry name" value="ispD"/>
    <property type="match status" value="1"/>
</dbReference>
<feature type="site" description="Positions MEP for the nucleophilic attack" evidence="7">
    <location>
        <position position="217"/>
    </location>
</feature>
<evidence type="ECO:0000256" key="6">
    <source>
        <dbReference type="ARBA" id="ARBA00023229"/>
    </source>
</evidence>
<dbReference type="InterPro" id="IPR034683">
    <property type="entry name" value="IspD/TarI"/>
</dbReference>
<gene>
    <name evidence="7 8" type="primary">ispD</name>
    <name evidence="8" type="ORF">GCM10011613_12030</name>
</gene>
<comment type="caution">
    <text evidence="8">The sequence shown here is derived from an EMBL/GenBank/DDBJ whole genome shotgun (WGS) entry which is preliminary data.</text>
</comment>
<keyword evidence="4 7" id="KW-0808">Transferase</keyword>
<evidence type="ECO:0000256" key="2">
    <source>
        <dbReference type="ARBA" id="ARBA00004787"/>
    </source>
</evidence>
<organism evidence="8 9">
    <name type="scientific">Cellvibrio zantedeschiae</name>
    <dbReference type="NCBI Taxonomy" id="1237077"/>
    <lineage>
        <taxon>Bacteria</taxon>
        <taxon>Pseudomonadati</taxon>
        <taxon>Pseudomonadota</taxon>
        <taxon>Gammaproteobacteria</taxon>
        <taxon>Cellvibrionales</taxon>
        <taxon>Cellvibrionaceae</taxon>
        <taxon>Cellvibrio</taxon>
    </lineage>
</organism>
<evidence type="ECO:0000256" key="3">
    <source>
        <dbReference type="ARBA" id="ARBA00009789"/>
    </source>
</evidence>
<dbReference type="PANTHER" id="PTHR32125">
    <property type="entry name" value="2-C-METHYL-D-ERYTHRITOL 4-PHOSPHATE CYTIDYLYLTRANSFERASE, CHLOROPLASTIC"/>
    <property type="match status" value="1"/>
</dbReference>
<evidence type="ECO:0000256" key="1">
    <source>
        <dbReference type="ARBA" id="ARBA00001282"/>
    </source>
</evidence>
<accession>A0ABQ3AW97</accession>
<dbReference type="InterPro" id="IPR050088">
    <property type="entry name" value="IspD/TarI_cytidylyltransf_bact"/>
</dbReference>
<keyword evidence="6 7" id="KW-0414">Isoprene biosynthesis</keyword>
<dbReference type="CDD" id="cd02516">
    <property type="entry name" value="CDP-ME_synthetase"/>
    <property type="match status" value="1"/>
</dbReference>
<keyword evidence="5 7" id="KW-0548">Nucleotidyltransferase</keyword>
<feature type="site" description="Positions MEP for the nucleophilic attack" evidence="7">
    <location>
        <position position="161"/>
    </location>
</feature>
<reference evidence="9" key="1">
    <citation type="journal article" date="2019" name="Int. J. Syst. Evol. Microbiol.">
        <title>The Global Catalogue of Microorganisms (GCM) 10K type strain sequencing project: providing services to taxonomists for standard genome sequencing and annotation.</title>
        <authorList>
            <consortium name="The Broad Institute Genomics Platform"/>
            <consortium name="The Broad Institute Genome Sequencing Center for Infectious Disease"/>
            <person name="Wu L."/>
            <person name="Ma J."/>
        </authorList>
    </citation>
    <scope>NUCLEOTIDE SEQUENCE [LARGE SCALE GENOMIC DNA]</scope>
    <source>
        <strain evidence="9">KCTC 32239</strain>
    </source>
</reference>
<evidence type="ECO:0000256" key="7">
    <source>
        <dbReference type="HAMAP-Rule" id="MF_00108"/>
    </source>
</evidence>
<dbReference type="SUPFAM" id="SSF53448">
    <property type="entry name" value="Nucleotide-diphospho-sugar transferases"/>
    <property type="match status" value="1"/>
</dbReference>
<proteinExistence type="inferred from homology"/>
<dbReference type="Proteomes" id="UP000619761">
    <property type="component" value="Unassembled WGS sequence"/>
</dbReference>
<evidence type="ECO:0000313" key="8">
    <source>
        <dbReference type="EMBL" id="GGY69304.1"/>
    </source>
</evidence>
<comment type="catalytic activity">
    <reaction evidence="1 7">
        <text>2-C-methyl-D-erythritol 4-phosphate + CTP + H(+) = 4-CDP-2-C-methyl-D-erythritol + diphosphate</text>
        <dbReference type="Rhea" id="RHEA:13429"/>
        <dbReference type="ChEBI" id="CHEBI:15378"/>
        <dbReference type="ChEBI" id="CHEBI:33019"/>
        <dbReference type="ChEBI" id="CHEBI:37563"/>
        <dbReference type="ChEBI" id="CHEBI:57823"/>
        <dbReference type="ChEBI" id="CHEBI:58262"/>
        <dbReference type="EC" id="2.7.7.60"/>
    </reaction>
</comment>
<evidence type="ECO:0000313" key="9">
    <source>
        <dbReference type="Proteomes" id="UP000619761"/>
    </source>
</evidence>
<dbReference type="HAMAP" id="MF_00108">
    <property type="entry name" value="IspD"/>
    <property type="match status" value="1"/>
</dbReference>
<name>A0ABQ3AW97_9GAMM</name>
<dbReference type="Pfam" id="PF01128">
    <property type="entry name" value="IspD"/>
    <property type="match status" value="1"/>
</dbReference>
<dbReference type="EC" id="2.7.7.60" evidence="7"/>
<protein>
    <recommendedName>
        <fullName evidence="7">2-C-methyl-D-erythritol 4-phosphate cytidylyltransferase</fullName>
        <ecNumber evidence="7">2.7.7.60</ecNumber>
    </recommendedName>
    <alternativeName>
        <fullName evidence="7">4-diphosphocytidyl-2C-methyl-D-erythritol synthase</fullName>
    </alternativeName>
    <alternativeName>
        <fullName evidence="7">MEP cytidylyltransferase</fullName>
        <shortName evidence="7">MCT</shortName>
    </alternativeName>
</protein>
<evidence type="ECO:0000256" key="5">
    <source>
        <dbReference type="ARBA" id="ARBA00022695"/>
    </source>
</evidence>
<dbReference type="InterPro" id="IPR001228">
    <property type="entry name" value="IspD"/>
</dbReference>
<comment type="pathway">
    <text evidence="2 7">Isoprenoid biosynthesis; isopentenyl diphosphate biosynthesis via DXP pathway; isopentenyl diphosphate from 1-deoxy-D-xylulose 5-phosphate: step 2/6.</text>
</comment>
<evidence type="ECO:0000256" key="4">
    <source>
        <dbReference type="ARBA" id="ARBA00022679"/>
    </source>
</evidence>
<dbReference type="InterPro" id="IPR029044">
    <property type="entry name" value="Nucleotide-diphossugar_trans"/>
</dbReference>
<dbReference type="InterPro" id="IPR018294">
    <property type="entry name" value="ISPD_synthase_CS"/>
</dbReference>
<dbReference type="PANTHER" id="PTHR32125:SF4">
    <property type="entry name" value="2-C-METHYL-D-ERYTHRITOL 4-PHOSPHATE CYTIDYLYLTRANSFERASE, CHLOROPLASTIC"/>
    <property type="match status" value="1"/>
</dbReference>
<dbReference type="GO" id="GO:0016779">
    <property type="term" value="F:nucleotidyltransferase activity"/>
    <property type="evidence" value="ECO:0007669"/>
    <property type="project" value="UniProtKB-KW"/>
</dbReference>
<dbReference type="RefSeq" id="WP_189416733.1">
    <property type="nucleotide sequence ID" value="NZ_BMYZ01000001.1"/>
</dbReference>
<dbReference type="EMBL" id="BMYZ01000001">
    <property type="protein sequence ID" value="GGY69304.1"/>
    <property type="molecule type" value="Genomic_DNA"/>
</dbReference>
<dbReference type="Gene3D" id="3.90.550.10">
    <property type="entry name" value="Spore Coat Polysaccharide Biosynthesis Protein SpsA, Chain A"/>
    <property type="match status" value="1"/>
</dbReference>
<feature type="site" description="Transition state stabilizer" evidence="7">
    <location>
        <position position="21"/>
    </location>
</feature>
<comment type="similarity">
    <text evidence="3 7">Belongs to the IspD/TarI cytidylyltransferase family. IspD subfamily.</text>
</comment>
<keyword evidence="9" id="KW-1185">Reference proteome</keyword>
<sequence length="239" mass="26359">MPLLTPPRYWFVIPAAGIGARMGAGKPKQYLMLGDKTILEHTLLRILALPGLAGIVVPLSSEDSYWTSLTILQHPLVHTIHGGTTRADSVLSGLDYLADKSHALDWVLVHDAARPCVTVENIQTLCNELSDSDIGGILAVPVSDTLKQVVNKKEIQTTVDRSALWQAQTPQMFRYKLLRDCLTQTIANNETITDESSAIELCGYKPLVVEGRADNIKITRPDDLLLAEFILQQQQKSHV</sequence>